<dbReference type="InterPro" id="IPR014100">
    <property type="entry name" value="GTP-bd_Obg/CgtA"/>
</dbReference>
<dbReference type="PANTHER" id="PTHR11702:SF31">
    <property type="entry name" value="MITOCHONDRIAL RIBOSOME-ASSOCIATED GTPASE 2"/>
    <property type="match status" value="1"/>
</dbReference>
<reference evidence="11 12" key="1">
    <citation type="submission" date="2020-06" db="EMBL/GenBank/DDBJ databases">
        <title>Dysbiosis in marine aquaculture revealed through microbiome analysis: reverse ecology for environmental sustainability.</title>
        <authorList>
            <person name="Haro-Moreno J.M."/>
            <person name="Coutinho F.H."/>
            <person name="Zaragoza-Solas A."/>
            <person name="Picazo A."/>
            <person name="Almagro-Moreno S."/>
            <person name="Lopez-Perez M."/>
        </authorList>
    </citation>
    <scope>NUCLEOTIDE SEQUENCE [LARGE SCALE GENOMIC DNA]</scope>
    <source>
        <strain evidence="11">MCMED-G41</strain>
    </source>
</reference>
<evidence type="ECO:0000256" key="5">
    <source>
        <dbReference type="ARBA" id="ARBA00022801"/>
    </source>
</evidence>
<dbReference type="Pfam" id="PF01018">
    <property type="entry name" value="GTP1_OBG"/>
    <property type="match status" value="1"/>
</dbReference>
<dbReference type="AlphaFoldDB" id="A0A838XU45"/>
<keyword evidence="4 8" id="KW-0547">Nucleotide-binding</keyword>
<dbReference type="PROSITE" id="PS51883">
    <property type="entry name" value="OBG"/>
    <property type="match status" value="1"/>
</dbReference>
<dbReference type="SUPFAM" id="SSF82051">
    <property type="entry name" value="Obg GTP-binding protein N-terminal domain"/>
    <property type="match status" value="1"/>
</dbReference>
<dbReference type="Gene3D" id="2.70.210.12">
    <property type="entry name" value="GTP1/OBG domain"/>
    <property type="match status" value="1"/>
</dbReference>
<comment type="caution">
    <text evidence="11">The sequence shown here is derived from an EMBL/GenBank/DDBJ whole genome shotgun (WGS) entry which is preliminary data.</text>
</comment>
<dbReference type="HAMAP" id="MF_01454">
    <property type="entry name" value="GTPase_Obg"/>
    <property type="match status" value="1"/>
</dbReference>
<feature type="binding site" evidence="8">
    <location>
        <begin position="212"/>
        <end position="215"/>
    </location>
    <ligand>
        <name>GTP</name>
        <dbReference type="ChEBI" id="CHEBI:37565"/>
    </ligand>
</feature>
<dbReference type="EC" id="3.6.5.-" evidence="8"/>
<feature type="binding site" evidence="8">
    <location>
        <position position="173"/>
    </location>
    <ligand>
        <name>Mg(2+)</name>
        <dbReference type="ChEBI" id="CHEBI:18420"/>
    </ligand>
</feature>
<dbReference type="FunFam" id="2.70.210.12:FF:000001">
    <property type="entry name" value="GTPase Obg"/>
    <property type="match status" value="1"/>
</dbReference>
<dbReference type="EMBL" id="JACETL010000001">
    <property type="protein sequence ID" value="MBA4692114.1"/>
    <property type="molecule type" value="Genomic_DNA"/>
</dbReference>
<dbReference type="PANTHER" id="PTHR11702">
    <property type="entry name" value="DEVELOPMENTALLY REGULATED GTP-BINDING PROTEIN-RELATED"/>
    <property type="match status" value="1"/>
</dbReference>
<dbReference type="InterPro" id="IPR027417">
    <property type="entry name" value="P-loop_NTPase"/>
</dbReference>
<dbReference type="NCBIfam" id="TIGR02729">
    <property type="entry name" value="Obg_CgtA"/>
    <property type="match status" value="1"/>
</dbReference>
<dbReference type="Gene3D" id="3.40.50.300">
    <property type="entry name" value="P-loop containing nucleotide triphosphate hydrolases"/>
    <property type="match status" value="1"/>
</dbReference>
<name>A0A838XU45_9GAMM</name>
<keyword evidence="3 8" id="KW-0479">Metal-binding</keyword>
<comment type="function">
    <text evidence="8">An essential GTPase which binds GTP, GDP and possibly (p)ppGpp with moderate affinity, with high nucleotide exchange rates and a fairly low GTP hydrolysis rate. Plays a role in control of the cell cycle, stress response, ribosome biogenesis and in those bacteria that undergo differentiation, in morphogenesis control.</text>
</comment>
<feature type="binding site" evidence="8">
    <location>
        <begin position="316"/>
        <end position="318"/>
    </location>
    <ligand>
        <name>GTP</name>
        <dbReference type="ChEBI" id="CHEBI:37565"/>
    </ligand>
</feature>
<evidence type="ECO:0000259" key="10">
    <source>
        <dbReference type="PROSITE" id="PS51883"/>
    </source>
</evidence>
<dbReference type="SUPFAM" id="SSF52540">
    <property type="entry name" value="P-loop containing nucleoside triphosphate hydrolases"/>
    <property type="match status" value="1"/>
</dbReference>
<feature type="domain" description="Obg" evidence="10">
    <location>
        <begin position="1"/>
        <end position="159"/>
    </location>
</feature>
<accession>A0A838XU45</accession>
<dbReference type="InterPro" id="IPR045086">
    <property type="entry name" value="OBG_GTPase"/>
</dbReference>
<dbReference type="GO" id="GO:0003924">
    <property type="term" value="F:GTPase activity"/>
    <property type="evidence" value="ECO:0007669"/>
    <property type="project" value="UniProtKB-UniRule"/>
</dbReference>
<evidence type="ECO:0000256" key="1">
    <source>
        <dbReference type="ARBA" id="ARBA00007699"/>
    </source>
</evidence>
<dbReference type="NCBIfam" id="NF008956">
    <property type="entry name" value="PRK12299.1"/>
    <property type="match status" value="1"/>
</dbReference>
<evidence type="ECO:0000256" key="4">
    <source>
        <dbReference type="ARBA" id="ARBA00022741"/>
    </source>
</evidence>
<comment type="similarity">
    <text evidence="1 8">Belongs to the TRAFAC class OBG-HflX-like GTPase superfamily. OBG GTPase family.</text>
</comment>
<evidence type="ECO:0000313" key="12">
    <source>
        <dbReference type="Proteomes" id="UP000551848"/>
    </source>
</evidence>
<evidence type="ECO:0000259" key="9">
    <source>
        <dbReference type="PROSITE" id="PS51710"/>
    </source>
</evidence>
<organism evidence="11 12">
    <name type="scientific">SAR86 cluster bacterium</name>
    <dbReference type="NCBI Taxonomy" id="2030880"/>
    <lineage>
        <taxon>Bacteria</taxon>
        <taxon>Pseudomonadati</taxon>
        <taxon>Pseudomonadota</taxon>
        <taxon>Gammaproteobacteria</taxon>
        <taxon>SAR86 cluster</taxon>
    </lineage>
</organism>
<keyword evidence="5 8" id="KW-0378">Hydrolase</keyword>
<dbReference type="InterPro" id="IPR006073">
    <property type="entry name" value="GTP-bd"/>
</dbReference>
<dbReference type="GO" id="GO:0043022">
    <property type="term" value="F:ribosome binding"/>
    <property type="evidence" value="ECO:0007669"/>
    <property type="project" value="UniProtKB-ARBA"/>
</dbReference>
<comment type="subcellular location">
    <subcellularLocation>
        <location evidence="8">Cytoplasm</location>
    </subcellularLocation>
</comment>
<feature type="binding site" evidence="8">
    <location>
        <begin position="166"/>
        <end position="173"/>
    </location>
    <ligand>
        <name>GTP</name>
        <dbReference type="ChEBI" id="CHEBI:37565"/>
    </ligand>
</feature>
<dbReference type="GO" id="GO:0005525">
    <property type="term" value="F:GTP binding"/>
    <property type="evidence" value="ECO:0007669"/>
    <property type="project" value="UniProtKB-UniRule"/>
</dbReference>
<keyword evidence="2 8" id="KW-0963">Cytoplasm</keyword>
<keyword evidence="7 8" id="KW-0342">GTP-binding</keyword>
<protein>
    <recommendedName>
        <fullName evidence="8">GTPase Obg</fullName>
        <ecNumber evidence="8">3.6.5.-</ecNumber>
    </recommendedName>
    <alternativeName>
        <fullName evidence="8">GTP-binding protein Obg</fullName>
    </alternativeName>
</protein>
<dbReference type="InterPro" id="IPR036726">
    <property type="entry name" value="GTP1_OBG_dom_sf"/>
</dbReference>
<dbReference type="Pfam" id="PF01926">
    <property type="entry name" value="MMR_HSR1"/>
    <property type="match status" value="1"/>
</dbReference>
<dbReference type="GO" id="GO:0000287">
    <property type="term" value="F:magnesium ion binding"/>
    <property type="evidence" value="ECO:0007669"/>
    <property type="project" value="InterPro"/>
</dbReference>
<evidence type="ECO:0000313" key="11">
    <source>
        <dbReference type="EMBL" id="MBA4692114.1"/>
    </source>
</evidence>
<evidence type="ECO:0000256" key="6">
    <source>
        <dbReference type="ARBA" id="ARBA00022842"/>
    </source>
</evidence>
<dbReference type="Proteomes" id="UP000551848">
    <property type="component" value="Unassembled WGS sequence"/>
</dbReference>
<feature type="binding site" evidence="8">
    <location>
        <begin position="191"/>
        <end position="195"/>
    </location>
    <ligand>
        <name>GTP</name>
        <dbReference type="ChEBI" id="CHEBI:37565"/>
    </ligand>
</feature>
<evidence type="ECO:0000256" key="8">
    <source>
        <dbReference type="HAMAP-Rule" id="MF_01454"/>
    </source>
</evidence>
<comment type="cofactor">
    <cofactor evidence="8">
        <name>Mg(2+)</name>
        <dbReference type="ChEBI" id="CHEBI:18420"/>
    </cofactor>
</comment>
<dbReference type="GO" id="GO:0042254">
    <property type="term" value="P:ribosome biogenesis"/>
    <property type="evidence" value="ECO:0007669"/>
    <property type="project" value="UniProtKB-UniRule"/>
</dbReference>
<feature type="domain" description="OBG-type G" evidence="9">
    <location>
        <begin position="160"/>
        <end position="335"/>
    </location>
</feature>
<dbReference type="PRINTS" id="PR00326">
    <property type="entry name" value="GTP1OBG"/>
</dbReference>
<dbReference type="PROSITE" id="PS00905">
    <property type="entry name" value="GTP1_OBG"/>
    <property type="match status" value="1"/>
</dbReference>
<dbReference type="PIRSF" id="PIRSF002401">
    <property type="entry name" value="GTP_bd_Obg/CgtA"/>
    <property type="match status" value="1"/>
</dbReference>
<dbReference type="InterPro" id="IPR006074">
    <property type="entry name" value="GTP1-OBG_CS"/>
</dbReference>
<feature type="binding site" evidence="8">
    <location>
        <position position="193"/>
    </location>
    <ligand>
        <name>Mg(2+)</name>
        <dbReference type="ChEBI" id="CHEBI:18420"/>
    </ligand>
</feature>
<evidence type="ECO:0000256" key="2">
    <source>
        <dbReference type="ARBA" id="ARBA00022490"/>
    </source>
</evidence>
<feature type="binding site" evidence="8">
    <location>
        <begin position="281"/>
        <end position="284"/>
    </location>
    <ligand>
        <name>GTP</name>
        <dbReference type="ChEBI" id="CHEBI:37565"/>
    </ligand>
</feature>
<dbReference type="InterPro" id="IPR031167">
    <property type="entry name" value="G_OBG"/>
</dbReference>
<dbReference type="CDD" id="cd01898">
    <property type="entry name" value="Obg"/>
    <property type="match status" value="1"/>
</dbReference>
<dbReference type="GO" id="GO:0005737">
    <property type="term" value="C:cytoplasm"/>
    <property type="evidence" value="ECO:0007669"/>
    <property type="project" value="UniProtKB-SubCell"/>
</dbReference>
<evidence type="ECO:0000256" key="3">
    <source>
        <dbReference type="ARBA" id="ARBA00022723"/>
    </source>
</evidence>
<gene>
    <name evidence="11" type="primary">obgE</name>
    <name evidence="8" type="synonym">obg</name>
    <name evidence="11" type="ORF">H2072_00020</name>
</gene>
<keyword evidence="6 8" id="KW-0460">Magnesium</keyword>
<comment type="subunit">
    <text evidence="8">Monomer.</text>
</comment>
<sequence length="337" mass="36571">MNFIDEALLEARAGNGGAGCTSFRREKFIPRGGPDGGDGGKGGDIIFKVDPNLNTLVNFRNIKYLIADNGGAGAGKKRTGQDAKNLVVKVPKGTVIFDSLSNKIIYDCCKEEINYLVAKGGEGGVGNFRFKSSTNQSPRRHTSGWPGDEISIRLELRSLADVGLVGFPNAGKSTFLNKISAARPKIGDYPFTTLRPNLGTVQIFETSFIIADIPGLIEGASKGAGLGLNFLKHISRTGHLLLLLDPQNIESSIEDQLNILLKELKIFDPSLLDKSIWIAINKKDTITKKMQSSFIELIRKKLSSLNQKYEGIEIISGFTGDNTKKLLGMIANDLSEI</sequence>
<evidence type="ECO:0000256" key="7">
    <source>
        <dbReference type="ARBA" id="ARBA00023134"/>
    </source>
</evidence>
<dbReference type="InterPro" id="IPR006169">
    <property type="entry name" value="GTP1_OBG_dom"/>
</dbReference>
<proteinExistence type="inferred from homology"/>
<dbReference type="PROSITE" id="PS51710">
    <property type="entry name" value="G_OBG"/>
    <property type="match status" value="1"/>
</dbReference>